<dbReference type="VEuPathDB" id="TriTrypDB:LtaPh_3429400"/>
<dbReference type="OrthoDB" id="264395at2759"/>
<name>A0A640KRI2_LEITA</name>
<dbReference type="EMBL" id="BLBS01000054">
    <property type="protein sequence ID" value="GET92370.1"/>
    <property type="molecule type" value="Genomic_DNA"/>
</dbReference>
<evidence type="ECO:0000313" key="2">
    <source>
        <dbReference type="EMBL" id="GET92370.1"/>
    </source>
</evidence>
<feature type="compositionally biased region" description="Polar residues" evidence="1">
    <location>
        <begin position="238"/>
        <end position="251"/>
    </location>
</feature>
<comment type="caution">
    <text evidence="2">The sequence shown here is derived from an EMBL/GenBank/DDBJ whole genome shotgun (WGS) entry which is preliminary data.</text>
</comment>
<evidence type="ECO:0000256" key="1">
    <source>
        <dbReference type="SAM" id="MobiDB-lite"/>
    </source>
</evidence>
<dbReference type="Proteomes" id="UP000419144">
    <property type="component" value="Unassembled WGS sequence"/>
</dbReference>
<proteinExistence type="predicted"/>
<keyword evidence="3" id="KW-1185">Reference proteome</keyword>
<reference evidence="2" key="1">
    <citation type="submission" date="2019-11" db="EMBL/GenBank/DDBJ databases">
        <title>Leishmania tarentolae CDS.</title>
        <authorList>
            <person name="Goto Y."/>
            <person name="Yamagishi J."/>
        </authorList>
    </citation>
    <scope>NUCLEOTIDE SEQUENCE [LARGE SCALE GENOMIC DNA]</scope>
    <source>
        <strain evidence="2">Parrot Tar II</strain>
    </source>
</reference>
<feature type="compositionally biased region" description="Basic and acidic residues" evidence="1">
    <location>
        <begin position="335"/>
        <end position="352"/>
    </location>
</feature>
<feature type="region of interest" description="Disordered" evidence="1">
    <location>
        <begin position="313"/>
        <end position="377"/>
    </location>
</feature>
<organism evidence="2 3">
    <name type="scientific">Leishmania tarentolae</name>
    <name type="common">Sauroleishmania tarentolae</name>
    <dbReference type="NCBI Taxonomy" id="5689"/>
    <lineage>
        <taxon>Eukaryota</taxon>
        <taxon>Discoba</taxon>
        <taxon>Euglenozoa</taxon>
        <taxon>Kinetoplastea</taxon>
        <taxon>Metakinetoplastina</taxon>
        <taxon>Trypanosomatida</taxon>
        <taxon>Trypanosomatidae</taxon>
        <taxon>Leishmaniinae</taxon>
        <taxon>Leishmania</taxon>
        <taxon>lizard Leishmania</taxon>
    </lineage>
</organism>
<feature type="region of interest" description="Disordered" evidence="1">
    <location>
        <begin position="112"/>
        <end position="131"/>
    </location>
</feature>
<protein>
    <submittedName>
        <fullName evidence="2">Uncharacterized protein</fullName>
    </submittedName>
</protein>
<accession>A0A640KRI2</accession>
<dbReference type="AlphaFoldDB" id="A0A640KRI2"/>
<sequence>MPKRPLCREGSRVFDVLFFVSIHELVSTSPAAGCSLSHPPAFRVAQRFALVYIRSTVALAFVTHTHTHTHTHAVNQHFEPALRAFFPFLSPSSSATVASAGAFGRRRRLPPLMPAKKKSKKADASKKEVLPDPATIKDGTSTVFIGDWSSYDTLESMCHVSRSVIAANTGADGVVAAPLPRTNVLVLPTEDSDNDTDSGEAQAPFVVEVADQLFVEGVSRRQCAQAQSLVKTWAPASLQPTEATEPNEQPTTPAPKEEPVNPYADVLSDERYTQEVSVGASYAARDVVIRGPCSIEGVAPIIVIPPQLPAKPDLDAVTLDPPADNPSTGAGASNKKKENNEGQKEVKTEADARASGGAGEEKGGAGGSIHSANGGGSAARKGGVGLPYDVCPSRPLGECGVPQHDVSRYCRGAPRPRLVSKLPFCWQHCDSHVQSTAPPRQSVLPGAVHQVQL</sequence>
<gene>
    <name evidence="2" type="ORF">LtaPh_3429400</name>
</gene>
<feature type="compositionally biased region" description="Basic and acidic residues" evidence="1">
    <location>
        <begin position="121"/>
        <end position="130"/>
    </location>
</feature>
<evidence type="ECO:0000313" key="3">
    <source>
        <dbReference type="Proteomes" id="UP000419144"/>
    </source>
</evidence>
<feature type="region of interest" description="Disordered" evidence="1">
    <location>
        <begin position="236"/>
        <end position="261"/>
    </location>
</feature>